<organism evidence="3 4">
    <name type="scientific">Rhodobium orientis</name>
    <dbReference type="NCBI Taxonomy" id="34017"/>
    <lineage>
        <taxon>Bacteria</taxon>
        <taxon>Pseudomonadati</taxon>
        <taxon>Pseudomonadota</taxon>
        <taxon>Alphaproteobacteria</taxon>
        <taxon>Hyphomicrobiales</taxon>
        <taxon>Rhodobiaceae</taxon>
        <taxon>Rhodobium</taxon>
    </lineage>
</organism>
<gene>
    <name evidence="3" type="ORF">CH339_16135</name>
</gene>
<sequence>MFWHHHKDALVRHARRFAVDTNGNFAVIFAACLLPLLLMIGMATDYTYASRVRNDLQVAVDAATLAATKAASAGETDLAELKRVADQSLRANFTGSEANDIETVVTFDSETGAVKVVATTKTKTAFMKLAHFDTLDVQVEAEAVAAGANAEVAMVLDVTGSMSGSKISNLKTAAKDLVDTLLEANGEDKGIKVSMVPYAYAVNIGQAAKGKVIAPAQTDWTDFLENLADLLGVDPDDNNNGWGWGWGWGWGNNETFEEQYYDKVENRTAYRQTDLCVTERAGTERFTDGDDLFNSPILDMTYTDPQSYTCPNAEVVPLTTNPTTLKNKINTLNASGGTAGHIGLAWGWYTISPTLADIVWPSNQHSPAPYESDASEDEKTLKVLVLMTDGEFNQQYFGASSRDQALDLCDAIKAEDVLVYTVGFQAPSSALQMLKQCATKTSYFFDANSGSELIAAFNKIAAETKKMRLSM</sequence>
<name>A0A327JJ87_9HYPH</name>
<dbReference type="Proteomes" id="UP000249299">
    <property type="component" value="Unassembled WGS sequence"/>
</dbReference>
<dbReference type="InterPro" id="IPR036465">
    <property type="entry name" value="vWFA_dom_sf"/>
</dbReference>
<dbReference type="Pfam" id="PF13400">
    <property type="entry name" value="Tad"/>
    <property type="match status" value="1"/>
</dbReference>
<dbReference type="PROSITE" id="PS51257">
    <property type="entry name" value="PROKAR_LIPOPROTEIN"/>
    <property type="match status" value="1"/>
</dbReference>
<dbReference type="PROSITE" id="PS50234">
    <property type="entry name" value="VWFA"/>
    <property type="match status" value="1"/>
</dbReference>
<dbReference type="InterPro" id="IPR002035">
    <property type="entry name" value="VWF_A"/>
</dbReference>
<dbReference type="InterPro" id="IPR028087">
    <property type="entry name" value="Tad_N"/>
</dbReference>
<proteinExistence type="predicted"/>
<protein>
    <recommendedName>
        <fullName evidence="2">VWFA domain-containing protein</fullName>
    </recommendedName>
</protein>
<evidence type="ECO:0000259" key="2">
    <source>
        <dbReference type="PROSITE" id="PS50234"/>
    </source>
</evidence>
<keyword evidence="1" id="KW-0812">Transmembrane</keyword>
<evidence type="ECO:0000256" key="1">
    <source>
        <dbReference type="SAM" id="Phobius"/>
    </source>
</evidence>
<feature type="transmembrane region" description="Helical" evidence="1">
    <location>
        <begin position="21"/>
        <end position="43"/>
    </location>
</feature>
<comment type="caution">
    <text evidence="3">The sequence shown here is derived from an EMBL/GenBank/DDBJ whole genome shotgun (WGS) entry which is preliminary data.</text>
</comment>
<keyword evidence="1" id="KW-1133">Transmembrane helix</keyword>
<dbReference type="Gene3D" id="3.40.50.410">
    <property type="entry name" value="von Willebrand factor, type A domain"/>
    <property type="match status" value="2"/>
</dbReference>
<feature type="domain" description="VWFA" evidence="2">
    <location>
        <begin position="151"/>
        <end position="460"/>
    </location>
</feature>
<evidence type="ECO:0000313" key="4">
    <source>
        <dbReference type="Proteomes" id="UP000249299"/>
    </source>
</evidence>
<reference evidence="3 4" key="1">
    <citation type="submission" date="2017-07" db="EMBL/GenBank/DDBJ databases">
        <title>Draft Genome Sequences of Select Purple Nonsulfur Bacteria.</title>
        <authorList>
            <person name="Lasarre B."/>
            <person name="Mckinlay J.B."/>
        </authorList>
    </citation>
    <scope>NUCLEOTIDE SEQUENCE [LARGE SCALE GENOMIC DNA]</scope>
    <source>
        <strain evidence="3 4">DSM 11290</strain>
    </source>
</reference>
<dbReference type="SUPFAM" id="SSF53300">
    <property type="entry name" value="vWA-like"/>
    <property type="match status" value="1"/>
</dbReference>
<dbReference type="RefSeq" id="WP_111435413.1">
    <property type="nucleotide sequence ID" value="NZ_JACIGG010000003.1"/>
</dbReference>
<dbReference type="AlphaFoldDB" id="A0A327JJ87"/>
<dbReference type="OrthoDB" id="7522752at2"/>
<keyword evidence="1" id="KW-0472">Membrane</keyword>
<accession>A0A327JJ87</accession>
<keyword evidence="4" id="KW-1185">Reference proteome</keyword>
<dbReference type="EMBL" id="NPEV01000038">
    <property type="protein sequence ID" value="RAI25965.1"/>
    <property type="molecule type" value="Genomic_DNA"/>
</dbReference>
<evidence type="ECO:0000313" key="3">
    <source>
        <dbReference type="EMBL" id="RAI25965.1"/>
    </source>
</evidence>